<keyword evidence="3 23" id="KW-0436">Ligase</keyword>
<dbReference type="InterPro" id="IPR052171">
    <property type="entry name" value="NHEJ_LigD"/>
</dbReference>
<evidence type="ECO:0000256" key="18">
    <source>
        <dbReference type="ARBA" id="ARBA00023268"/>
    </source>
</evidence>
<evidence type="ECO:0000256" key="20">
    <source>
        <dbReference type="ARBA" id="ARBA00034003"/>
    </source>
</evidence>
<dbReference type="OrthoDB" id="9802472at2"/>
<dbReference type="SUPFAM" id="SSF56091">
    <property type="entry name" value="DNA ligase/mRNA capping enzyme, catalytic domain"/>
    <property type="match status" value="1"/>
</dbReference>
<dbReference type="NCBIfam" id="TIGR02778">
    <property type="entry name" value="ligD_pol"/>
    <property type="match status" value="1"/>
</dbReference>
<dbReference type="EC" id="6.5.1.1" evidence="2"/>
<dbReference type="AlphaFoldDB" id="A0A4R3VQM4"/>
<evidence type="ECO:0000256" key="8">
    <source>
        <dbReference type="ARBA" id="ARBA00022741"/>
    </source>
</evidence>
<evidence type="ECO:0000256" key="19">
    <source>
        <dbReference type="ARBA" id="ARBA00029943"/>
    </source>
</evidence>
<evidence type="ECO:0000256" key="10">
    <source>
        <dbReference type="ARBA" id="ARBA00022801"/>
    </source>
</evidence>
<evidence type="ECO:0000256" key="12">
    <source>
        <dbReference type="ARBA" id="ARBA00022840"/>
    </source>
</evidence>
<dbReference type="RefSeq" id="WP_132778551.1">
    <property type="nucleotide sequence ID" value="NZ_SMBZ01000042.1"/>
</dbReference>
<dbReference type="GO" id="GO:0006310">
    <property type="term" value="P:DNA recombination"/>
    <property type="evidence" value="ECO:0007669"/>
    <property type="project" value="UniProtKB-KW"/>
</dbReference>
<evidence type="ECO:0000256" key="17">
    <source>
        <dbReference type="ARBA" id="ARBA00023211"/>
    </source>
</evidence>
<dbReference type="PANTHER" id="PTHR42705:SF2">
    <property type="entry name" value="BIFUNCTIONAL NON-HOMOLOGOUS END JOINING PROTEIN LIGD"/>
    <property type="match status" value="1"/>
</dbReference>
<evidence type="ECO:0000256" key="5">
    <source>
        <dbReference type="ARBA" id="ARBA00022695"/>
    </source>
</evidence>
<feature type="compositionally biased region" description="Basic and acidic residues" evidence="21">
    <location>
        <begin position="11"/>
        <end position="21"/>
    </location>
</feature>
<dbReference type="Gene3D" id="3.30.1490.70">
    <property type="match status" value="1"/>
</dbReference>
<dbReference type="Gene3D" id="2.40.50.140">
    <property type="entry name" value="Nucleic acid-binding proteins"/>
    <property type="match status" value="1"/>
</dbReference>
<dbReference type="Proteomes" id="UP000295197">
    <property type="component" value="Unassembled WGS sequence"/>
</dbReference>
<reference evidence="23 24" key="1">
    <citation type="submission" date="2019-03" db="EMBL/GenBank/DDBJ databases">
        <title>Genomic Encyclopedia of Type Strains, Phase IV (KMG-IV): sequencing the most valuable type-strain genomes for metagenomic binning, comparative biology and taxonomic classification.</title>
        <authorList>
            <person name="Goeker M."/>
        </authorList>
    </citation>
    <scope>NUCLEOTIDE SEQUENCE [LARGE SCALE GENOMIC DNA]</scope>
    <source>
        <strain evidence="23 24">DSM 22362</strain>
    </source>
</reference>
<keyword evidence="8" id="KW-0547">Nucleotide-binding</keyword>
<keyword evidence="13" id="KW-0239">DNA-directed DNA polymerase</keyword>
<dbReference type="InterPro" id="IPR014145">
    <property type="entry name" value="LigD_pol_dom"/>
</dbReference>
<dbReference type="InterPro" id="IPR014146">
    <property type="entry name" value="LigD_ligase_dom"/>
</dbReference>
<keyword evidence="10" id="KW-0378">Hydrolase</keyword>
<evidence type="ECO:0000256" key="9">
    <source>
        <dbReference type="ARBA" id="ARBA00022763"/>
    </source>
</evidence>
<keyword evidence="6" id="KW-0540">Nuclease</keyword>
<evidence type="ECO:0000256" key="2">
    <source>
        <dbReference type="ARBA" id="ARBA00012727"/>
    </source>
</evidence>
<gene>
    <name evidence="23" type="ORF">EDC17_104223</name>
</gene>
<keyword evidence="16" id="KW-0234">DNA repair</keyword>
<dbReference type="NCBIfam" id="TIGR02779">
    <property type="entry name" value="NHEJ_ligase_lig"/>
    <property type="match status" value="1"/>
</dbReference>
<evidence type="ECO:0000256" key="1">
    <source>
        <dbReference type="ARBA" id="ARBA00001936"/>
    </source>
</evidence>
<accession>A0A4R3VQM4</accession>
<proteinExistence type="predicted"/>
<keyword evidence="11" id="KW-0269">Exonuclease</keyword>
<dbReference type="Pfam" id="PF13298">
    <property type="entry name" value="LigD_N"/>
    <property type="match status" value="1"/>
</dbReference>
<protein>
    <recommendedName>
        <fullName evidence="2">DNA ligase (ATP)</fullName>
        <ecNumber evidence="2">6.5.1.1</ecNumber>
    </recommendedName>
    <alternativeName>
        <fullName evidence="19">NHEJ DNA polymerase</fullName>
    </alternativeName>
</protein>
<dbReference type="GO" id="GO:0005524">
    <property type="term" value="F:ATP binding"/>
    <property type="evidence" value="ECO:0007669"/>
    <property type="project" value="UniProtKB-KW"/>
</dbReference>
<dbReference type="InterPro" id="IPR014144">
    <property type="entry name" value="LigD_PE_domain"/>
</dbReference>
<keyword evidence="4" id="KW-0808">Transferase</keyword>
<evidence type="ECO:0000256" key="13">
    <source>
        <dbReference type="ARBA" id="ARBA00022932"/>
    </source>
</evidence>
<evidence type="ECO:0000256" key="3">
    <source>
        <dbReference type="ARBA" id="ARBA00022598"/>
    </source>
</evidence>
<dbReference type="GO" id="GO:0003677">
    <property type="term" value="F:DNA binding"/>
    <property type="evidence" value="ECO:0007669"/>
    <property type="project" value="UniProtKB-KW"/>
</dbReference>
<sequence>MGLEVYNQKRNFKETAEPEGKKSRKSKKLQFVVQRHAASRLHYDFRLEVDGVLKSWAVPKGPSLNPKDKRLAMMVEDHPFAYRTFEGTIPKGNYGAGEVEIWDKGYYEPLNKSKDKSLDKLMLEELEEGSLKVVLHGEKLKGEFALVKIKNGNQENAWLLIKHNDDHAVTKKYDAEKYTDKDSKVTAYLESKKKSKSTGKEKVILLPKASSSNGKERKLAETVVPMLCKIGEKPFDSKEWAFEIKWDGYRAIADLRNDKVQLYSRNGLDFSRKFPKIYNSLKLQSYEMVLDGEIVAYDAQGKPSFQRIQHLDEDDQQAVIFQVFDILWLNGHSTQELTYLQRKELLSEALVANEVVQYHDFVLEHGKAFFKEAQRLGLEGIIAKKVDSYYSPKVRTSEWLKIKIEQTEEALICGFTEGKGSRTKFGSLVLGKYLDNELVFCGHVGTGFKEKDLNELHSQMLPLVRKTSPFPKVPKTNGKTTWLTPELVAEIKFTELTKDLIYRHPVFLHLREDKDKEEVYFSADDKLGDTKTSKAMKTQTTSSSTSKKDISKTIGSQKLKLTNQDKIYFPELEITKAEVIDYYQSMSKFILPHLKDRPQSLNRFPNGIHGMSFYQKDAAEATPDWIAREEVFSESTDKYIDYIVCNDKATLAYLNNLGCIEMNPWTSKTASLDKPSYLVLDLDPSDNNTFDDVIETAQMVKYILDQAKIEGFAKTSGSTGIHVYVPMNAKYAFDQVKDFGHVLMQMVQMKLPKLTTLERSLQKRDKNKIYLDYLQNRRGQTLASVYSLRPKKEASVSMPITWEELKTGMRPGDFNIYNALERVQKMGDIFKPVLGKGVDILKAIKNLEYEK</sequence>
<name>A0A4R3VQM4_9SPHI</name>
<comment type="catalytic activity">
    <reaction evidence="20">
        <text>ATP + (deoxyribonucleotide)n-3'-hydroxyl + 5'-phospho-(deoxyribonucleotide)m = (deoxyribonucleotide)n+m + AMP + diphosphate.</text>
        <dbReference type="EC" id="6.5.1.1"/>
    </reaction>
</comment>
<dbReference type="EMBL" id="SMBZ01000042">
    <property type="protein sequence ID" value="TCV09585.1"/>
    <property type="molecule type" value="Genomic_DNA"/>
</dbReference>
<dbReference type="SUPFAM" id="SSF50249">
    <property type="entry name" value="Nucleic acid-binding proteins"/>
    <property type="match status" value="1"/>
</dbReference>
<feature type="domain" description="ATP-dependent DNA ligase family profile" evidence="22">
    <location>
        <begin position="312"/>
        <end position="449"/>
    </location>
</feature>
<dbReference type="GO" id="GO:0003887">
    <property type="term" value="F:DNA-directed DNA polymerase activity"/>
    <property type="evidence" value="ECO:0007669"/>
    <property type="project" value="UniProtKB-KW"/>
</dbReference>
<evidence type="ECO:0000313" key="24">
    <source>
        <dbReference type="Proteomes" id="UP000295197"/>
    </source>
</evidence>
<evidence type="ECO:0000256" key="7">
    <source>
        <dbReference type="ARBA" id="ARBA00022723"/>
    </source>
</evidence>
<dbReference type="InterPro" id="IPR012309">
    <property type="entry name" value="DNA_ligase_ATP-dep_C"/>
</dbReference>
<keyword evidence="15" id="KW-0233">DNA recombination</keyword>
<dbReference type="Pfam" id="PF21686">
    <property type="entry name" value="LigD_Prim-Pol"/>
    <property type="match status" value="1"/>
</dbReference>
<evidence type="ECO:0000256" key="14">
    <source>
        <dbReference type="ARBA" id="ARBA00023125"/>
    </source>
</evidence>
<keyword evidence="14" id="KW-0238">DNA-binding</keyword>
<comment type="cofactor">
    <cofactor evidence="1">
        <name>Mn(2+)</name>
        <dbReference type="ChEBI" id="CHEBI:29035"/>
    </cofactor>
</comment>
<organism evidence="23 24">
    <name type="scientific">Sphingobacterium alimentarium</name>
    <dbReference type="NCBI Taxonomy" id="797292"/>
    <lineage>
        <taxon>Bacteria</taxon>
        <taxon>Pseudomonadati</taxon>
        <taxon>Bacteroidota</taxon>
        <taxon>Sphingobacteriia</taxon>
        <taxon>Sphingobacteriales</taxon>
        <taxon>Sphingobacteriaceae</taxon>
        <taxon>Sphingobacterium</taxon>
    </lineage>
</organism>
<feature type="region of interest" description="Disordered" evidence="21">
    <location>
        <begin position="1"/>
        <end position="28"/>
    </location>
</feature>
<evidence type="ECO:0000256" key="4">
    <source>
        <dbReference type="ARBA" id="ARBA00022679"/>
    </source>
</evidence>
<evidence type="ECO:0000313" key="23">
    <source>
        <dbReference type="EMBL" id="TCV09585.1"/>
    </source>
</evidence>
<keyword evidence="9" id="KW-0227">DNA damage</keyword>
<dbReference type="GO" id="GO:0046872">
    <property type="term" value="F:metal ion binding"/>
    <property type="evidence" value="ECO:0007669"/>
    <property type="project" value="UniProtKB-KW"/>
</dbReference>
<comment type="caution">
    <text evidence="23">The sequence shown here is derived from an EMBL/GenBank/DDBJ whole genome shotgun (WGS) entry which is preliminary data.</text>
</comment>
<dbReference type="CDD" id="cd04865">
    <property type="entry name" value="LigD_Pol_like_2"/>
    <property type="match status" value="1"/>
</dbReference>
<evidence type="ECO:0000256" key="6">
    <source>
        <dbReference type="ARBA" id="ARBA00022722"/>
    </source>
</evidence>
<dbReference type="InterPro" id="IPR012310">
    <property type="entry name" value="DNA_ligase_ATP-dep_cent"/>
</dbReference>
<dbReference type="GO" id="GO:0003910">
    <property type="term" value="F:DNA ligase (ATP) activity"/>
    <property type="evidence" value="ECO:0007669"/>
    <property type="project" value="UniProtKB-EC"/>
</dbReference>
<dbReference type="Pfam" id="PF04679">
    <property type="entry name" value="DNA_ligase_A_C"/>
    <property type="match status" value="1"/>
</dbReference>
<dbReference type="GO" id="GO:0004527">
    <property type="term" value="F:exonuclease activity"/>
    <property type="evidence" value="ECO:0007669"/>
    <property type="project" value="UniProtKB-KW"/>
</dbReference>
<keyword evidence="12" id="KW-0067">ATP-binding</keyword>
<evidence type="ECO:0000256" key="11">
    <source>
        <dbReference type="ARBA" id="ARBA00022839"/>
    </source>
</evidence>
<keyword evidence="5" id="KW-0548">Nucleotidyltransferase</keyword>
<dbReference type="Gene3D" id="3.30.470.30">
    <property type="entry name" value="DNA ligase/mRNA capping enzyme"/>
    <property type="match status" value="1"/>
</dbReference>
<dbReference type="CDD" id="cd07971">
    <property type="entry name" value="OBF_DNA_ligase_LigD"/>
    <property type="match status" value="1"/>
</dbReference>
<dbReference type="InterPro" id="IPR014143">
    <property type="entry name" value="NHEJ_ligase_prk"/>
</dbReference>
<dbReference type="GO" id="GO:0006281">
    <property type="term" value="P:DNA repair"/>
    <property type="evidence" value="ECO:0007669"/>
    <property type="project" value="UniProtKB-KW"/>
</dbReference>
<keyword evidence="17" id="KW-0464">Manganese</keyword>
<evidence type="ECO:0000259" key="22">
    <source>
        <dbReference type="PROSITE" id="PS50160"/>
    </source>
</evidence>
<dbReference type="Gene3D" id="3.90.920.10">
    <property type="entry name" value="DNA primase, PRIM domain"/>
    <property type="match status" value="1"/>
</dbReference>
<evidence type="ECO:0000256" key="15">
    <source>
        <dbReference type="ARBA" id="ARBA00023172"/>
    </source>
</evidence>
<dbReference type="PROSITE" id="PS50160">
    <property type="entry name" value="DNA_LIGASE_A3"/>
    <property type="match status" value="1"/>
</dbReference>
<dbReference type="InterPro" id="IPR012340">
    <property type="entry name" value="NA-bd_OB-fold"/>
</dbReference>
<evidence type="ECO:0000256" key="16">
    <source>
        <dbReference type="ARBA" id="ARBA00023204"/>
    </source>
</evidence>
<dbReference type="Pfam" id="PF01068">
    <property type="entry name" value="DNA_ligase_A_M"/>
    <property type="match status" value="1"/>
</dbReference>
<dbReference type="PANTHER" id="PTHR42705">
    <property type="entry name" value="BIFUNCTIONAL NON-HOMOLOGOUS END JOINING PROTEIN LIGD"/>
    <property type="match status" value="1"/>
</dbReference>
<keyword evidence="7" id="KW-0479">Metal-binding</keyword>
<evidence type="ECO:0000256" key="21">
    <source>
        <dbReference type="SAM" id="MobiDB-lite"/>
    </source>
</evidence>
<keyword evidence="24" id="KW-1185">Reference proteome</keyword>
<keyword evidence="18" id="KW-0511">Multifunctional enzyme</keyword>
<dbReference type="NCBIfam" id="TIGR02777">
    <property type="entry name" value="LigD_PE_dom"/>
    <property type="match status" value="1"/>
</dbReference>
<dbReference type="NCBIfam" id="TIGR02776">
    <property type="entry name" value="NHEJ_ligase_prk"/>
    <property type="match status" value="1"/>
</dbReference>
<dbReference type="CDD" id="cd07906">
    <property type="entry name" value="Adenylation_DNA_ligase_LigD_LigC"/>
    <property type="match status" value="1"/>
</dbReference>